<proteinExistence type="predicted"/>
<evidence type="ECO:0000313" key="2">
    <source>
        <dbReference type="Proteomes" id="UP000308092"/>
    </source>
</evidence>
<keyword evidence="2" id="KW-1185">Reference proteome</keyword>
<comment type="caution">
    <text evidence="1">The sequence shown here is derived from an EMBL/GenBank/DDBJ whole genome shotgun (WGS) entry which is preliminary data.</text>
</comment>
<dbReference type="Proteomes" id="UP000308092">
    <property type="component" value="Unassembled WGS sequence"/>
</dbReference>
<reference evidence="1 2" key="1">
    <citation type="submission" date="2019-03" db="EMBL/GenBank/DDBJ databases">
        <title>The genome sequence of a newly discovered highly antifungal drug resistant Aspergillus species, Aspergillus tanneri NIH 1004.</title>
        <authorList>
            <person name="Mounaud S."/>
            <person name="Singh I."/>
            <person name="Joardar V."/>
            <person name="Pakala S."/>
            <person name="Pakala S."/>
            <person name="Venepally P."/>
            <person name="Hoover J."/>
            <person name="Nierman W."/>
            <person name="Chung J."/>
            <person name="Losada L."/>
        </authorList>
    </citation>
    <scope>NUCLEOTIDE SEQUENCE [LARGE SCALE GENOMIC DNA]</scope>
    <source>
        <strain evidence="1 2">NIH1004</strain>
    </source>
</reference>
<dbReference type="VEuPathDB" id="FungiDB:EYZ11_010165"/>
<evidence type="ECO:0000313" key="1">
    <source>
        <dbReference type="EMBL" id="THC90364.1"/>
    </source>
</evidence>
<accession>A0A4V3UNA5</accession>
<sequence>MHKVEGDRKLPAQIKVDLGQDRQSDIEKSKTAQGVFQFEGL</sequence>
<organism evidence="1 2">
    <name type="scientific">Aspergillus tanneri</name>
    <dbReference type="NCBI Taxonomy" id="1220188"/>
    <lineage>
        <taxon>Eukaryota</taxon>
        <taxon>Fungi</taxon>
        <taxon>Dikarya</taxon>
        <taxon>Ascomycota</taxon>
        <taxon>Pezizomycotina</taxon>
        <taxon>Eurotiomycetes</taxon>
        <taxon>Eurotiomycetidae</taxon>
        <taxon>Eurotiales</taxon>
        <taxon>Aspergillaceae</taxon>
        <taxon>Aspergillus</taxon>
        <taxon>Aspergillus subgen. Circumdati</taxon>
    </lineage>
</organism>
<dbReference type="AlphaFoldDB" id="A0A4V3UNA5"/>
<name>A0A4V3UNA5_9EURO</name>
<gene>
    <name evidence="1" type="ORF">EYZ11_010165</name>
</gene>
<protein>
    <submittedName>
        <fullName evidence="1">Uncharacterized protein</fullName>
    </submittedName>
</protein>
<dbReference type="EMBL" id="SOSA01000528">
    <property type="protein sequence ID" value="THC90364.1"/>
    <property type="molecule type" value="Genomic_DNA"/>
</dbReference>